<gene>
    <name evidence="1" type="ORF">ACFOPX_08220</name>
</gene>
<evidence type="ECO:0000313" key="2">
    <source>
        <dbReference type="Proteomes" id="UP001595783"/>
    </source>
</evidence>
<dbReference type="EMBL" id="JBHRZO010000055">
    <property type="protein sequence ID" value="MFC3848491.1"/>
    <property type="molecule type" value="Genomic_DNA"/>
</dbReference>
<protein>
    <submittedName>
        <fullName evidence="1">Uncharacterized protein</fullName>
    </submittedName>
</protein>
<accession>A0ABV7ZM53</accession>
<sequence>MHNSLRISRFKRCLIKWQTRLLDKQLNIHILIFSVLIFSNQADLDAQLEKLRAYLNERMPARVALKVFERIMIYIADYSLDEVLYLKDRMRVFEFLVQNIQLYRLVLDMWNEPRYQDQSDILKIAVQNAYDKRYHLDAQSQHALAYQMRQCASLSTLKFRNY</sequence>
<dbReference type="RefSeq" id="WP_104752774.1">
    <property type="nucleotide sequence ID" value="NZ_FZMF01000044.1"/>
</dbReference>
<proteinExistence type="predicted"/>
<reference evidence="2" key="1">
    <citation type="journal article" date="2019" name="Int. J. Syst. Evol. Microbiol.">
        <title>The Global Catalogue of Microorganisms (GCM) 10K type strain sequencing project: providing services to taxonomists for standard genome sequencing and annotation.</title>
        <authorList>
            <consortium name="The Broad Institute Genomics Platform"/>
            <consortium name="The Broad Institute Genome Sequencing Center for Infectious Disease"/>
            <person name="Wu L."/>
            <person name="Ma J."/>
        </authorList>
    </citation>
    <scope>NUCLEOTIDE SEQUENCE [LARGE SCALE GENOMIC DNA]</scope>
    <source>
        <strain evidence="2">CCUG 53816</strain>
    </source>
</reference>
<evidence type="ECO:0000313" key="1">
    <source>
        <dbReference type="EMBL" id="MFC3848491.1"/>
    </source>
</evidence>
<comment type="caution">
    <text evidence="1">The sequence shown here is derived from an EMBL/GenBank/DDBJ whole genome shotgun (WGS) entry which is preliminary data.</text>
</comment>
<keyword evidence="2" id="KW-1185">Reference proteome</keyword>
<organism evidence="1 2">
    <name type="scientific">Helicobacter baculiformis</name>
    <dbReference type="NCBI Taxonomy" id="427351"/>
    <lineage>
        <taxon>Bacteria</taxon>
        <taxon>Pseudomonadati</taxon>
        <taxon>Campylobacterota</taxon>
        <taxon>Epsilonproteobacteria</taxon>
        <taxon>Campylobacterales</taxon>
        <taxon>Helicobacteraceae</taxon>
        <taxon>Helicobacter</taxon>
    </lineage>
</organism>
<dbReference type="Proteomes" id="UP001595783">
    <property type="component" value="Unassembled WGS sequence"/>
</dbReference>
<name>A0ABV7ZM53_9HELI</name>